<protein>
    <recommendedName>
        <fullName evidence="1">LysM domain-containing protein</fullName>
    </recommendedName>
</protein>
<reference evidence="3" key="1">
    <citation type="journal article" date="2015" name="Genome Announc.">
        <title>Genome sequence of the AIDS-associated pathogen Penicillium marneffei (ATCC18224) and its near taxonomic relative Talaromyces stipitatus (ATCC10500).</title>
        <authorList>
            <person name="Nierman W.C."/>
            <person name="Fedorova-Abrams N.D."/>
            <person name="Andrianopoulos A."/>
        </authorList>
    </citation>
    <scope>NUCLEOTIDE SEQUENCE [LARGE SCALE GENOMIC DNA]</scope>
    <source>
        <strain evidence="3">ATCC 10500 / CBS 375.48 / QM 6759 / NRRL 1006</strain>
    </source>
</reference>
<dbReference type="VEuPathDB" id="FungiDB:TSTA_041160"/>
<sequence length="257" mass="28853">MWKDLPTGLATSICLMVTPESRQSVLNAPLPESAPLENRKEIPYVIAVSKIARYPRPQLAPGEEAEDVFGRDFKGYFDVTVESLLRNLYPLVALDIMDLPRLTINMQHDKDMWFDTSRGGIRHYMEESNTFSSYGLMNIHNSAIEIDEPTPIKSPVTPAFSKPSIRPSTPLAGMSTWAFTTVCFRRRIGMLRPHLPWSSLPPATRPEQALIVTSECACPQNKCSKMLTLGRYYVIQSGDNCVLLENEFGITMAQLQA</sequence>
<dbReference type="EMBL" id="EQ962657">
    <property type="protein sequence ID" value="EED14638.1"/>
    <property type="molecule type" value="Genomic_DNA"/>
</dbReference>
<feature type="domain" description="LysM" evidence="1">
    <location>
        <begin position="231"/>
        <end position="257"/>
    </location>
</feature>
<evidence type="ECO:0000259" key="1">
    <source>
        <dbReference type="PROSITE" id="PS51782"/>
    </source>
</evidence>
<dbReference type="AlphaFoldDB" id="B8MIF4"/>
<gene>
    <name evidence="2" type="ORF">TSTA_041160</name>
</gene>
<dbReference type="InParanoid" id="B8MIF4"/>
<organism evidence="2 3">
    <name type="scientific">Talaromyces stipitatus (strain ATCC 10500 / CBS 375.48 / QM 6759 / NRRL 1006)</name>
    <name type="common">Penicillium stipitatum</name>
    <dbReference type="NCBI Taxonomy" id="441959"/>
    <lineage>
        <taxon>Eukaryota</taxon>
        <taxon>Fungi</taxon>
        <taxon>Dikarya</taxon>
        <taxon>Ascomycota</taxon>
        <taxon>Pezizomycotina</taxon>
        <taxon>Eurotiomycetes</taxon>
        <taxon>Eurotiomycetidae</taxon>
        <taxon>Eurotiales</taxon>
        <taxon>Trichocomaceae</taxon>
        <taxon>Talaromyces</taxon>
        <taxon>Talaromyces sect. Talaromyces</taxon>
    </lineage>
</organism>
<dbReference type="GeneID" id="8109701"/>
<proteinExistence type="predicted"/>
<dbReference type="Proteomes" id="UP000001745">
    <property type="component" value="Unassembled WGS sequence"/>
</dbReference>
<dbReference type="RefSeq" id="XP_002484591.1">
    <property type="nucleotide sequence ID" value="XM_002484546.1"/>
</dbReference>
<dbReference type="eggNOG" id="ENOG502S4TT">
    <property type="taxonomic scope" value="Eukaryota"/>
</dbReference>
<evidence type="ECO:0000313" key="2">
    <source>
        <dbReference type="EMBL" id="EED14638.1"/>
    </source>
</evidence>
<dbReference type="PROSITE" id="PS51782">
    <property type="entry name" value="LYSM"/>
    <property type="match status" value="1"/>
</dbReference>
<evidence type="ECO:0000313" key="3">
    <source>
        <dbReference type="Proteomes" id="UP000001745"/>
    </source>
</evidence>
<name>B8MIF4_TALSN</name>
<dbReference type="HOGENOM" id="CLU_1082497_0_0_1"/>
<accession>B8MIF4</accession>
<dbReference type="OrthoDB" id="4869816at2759"/>
<dbReference type="InterPro" id="IPR018392">
    <property type="entry name" value="LysM"/>
</dbReference>
<keyword evidence="3" id="KW-1185">Reference proteome</keyword>